<dbReference type="Proteomes" id="UP001608902">
    <property type="component" value="Unassembled WGS sequence"/>
</dbReference>
<gene>
    <name evidence="2" type="ORF">AB6A40_005610</name>
</gene>
<keyword evidence="3" id="KW-1185">Reference proteome</keyword>
<evidence type="ECO:0000256" key="1">
    <source>
        <dbReference type="SAM" id="MobiDB-lite"/>
    </source>
</evidence>
<sequence length="183" mass="21180">MGKQLRSSLRPLRSLSSLEHRIATRSYLQKQKSEDVKPINVSFRKRESRLPLHCKGNTSNSPLTAPPDEVGSSDSSQGDSKDVCLLPSASRNLELPGYRQISRPVPLRITPRHINELTSCDVYLKRHEKLDKLEKMIQKRDRKWQRAEEYRLHLLKISQSEKSPDPQFTGIKIVPKMPKFWKV</sequence>
<evidence type="ECO:0000313" key="2">
    <source>
        <dbReference type="EMBL" id="MFH4978901.1"/>
    </source>
</evidence>
<proteinExistence type="predicted"/>
<evidence type="ECO:0000313" key="3">
    <source>
        <dbReference type="Proteomes" id="UP001608902"/>
    </source>
</evidence>
<dbReference type="AlphaFoldDB" id="A0ABD6EI36"/>
<reference evidence="2 3" key="1">
    <citation type="submission" date="2024-08" db="EMBL/GenBank/DDBJ databases">
        <title>Gnathostoma spinigerum genome.</title>
        <authorList>
            <person name="Gonzalez-Bertolin B."/>
            <person name="Monzon S."/>
            <person name="Zaballos A."/>
            <person name="Jimenez P."/>
            <person name="Dekumyoy P."/>
            <person name="Varona S."/>
            <person name="Cuesta I."/>
            <person name="Sumanam S."/>
            <person name="Adisakwattana P."/>
            <person name="Gasser R.B."/>
            <person name="Hernandez-Gonzalez A."/>
            <person name="Young N.D."/>
            <person name="Perteguer M.J."/>
        </authorList>
    </citation>
    <scope>NUCLEOTIDE SEQUENCE [LARGE SCALE GENOMIC DNA]</scope>
    <source>
        <strain evidence="2">AL3</strain>
        <tissue evidence="2">Liver</tissue>
    </source>
</reference>
<comment type="caution">
    <text evidence="2">The sequence shown here is derived from an EMBL/GenBank/DDBJ whole genome shotgun (WGS) entry which is preliminary data.</text>
</comment>
<protein>
    <submittedName>
        <fullName evidence="2">Uncharacterized protein</fullName>
    </submittedName>
</protein>
<organism evidence="2 3">
    <name type="scientific">Gnathostoma spinigerum</name>
    <dbReference type="NCBI Taxonomy" id="75299"/>
    <lineage>
        <taxon>Eukaryota</taxon>
        <taxon>Metazoa</taxon>
        <taxon>Ecdysozoa</taxon>
        <taxon>Nematoda</taxon>
        <taxon>Chromadorea</taxon>
        <taxon>Rhabditida</taxon>
        <taxon>Spirurina</taxon>
        <taxon>Gnathostomatomorpha</taxon>
        <taxon>Gnathostomatoidea</taxon>
        <taxon>Gnathostomatidae</taxon>
        <taxon>Gnathostoma</taxon>
    </lineage>
</organism>
<feature type="region of interest" description="Disordered" evidence="1">
    <location>
        <begin position="47"/>
        <end position="82"/>
    </location>
</feature>
<accession>A0ABD6EI36</accession>
<dbReference type="EMBL" id="JBGFUD010003640">
    <property type="protein sequence ID" value="MFH4978901.1"/>
    <property type="molecule type" value="Genomic_DNA"/>
</dbReference>
<name>A0ABD6EI36_9BILA</name>